<evidence type="ECO:0000313" key="2">
    <source>
        <dbReference type="Proteomes" id="UP000250140"/>
    </source>
</evidence>
<accession>A0A8E2F8Y2</accession>
<dbReference type="EMBL" id="KV748854">
    <property type="protein sequence ID" value="OCL12606.1"/>
    <property type="molecule type" value="Genomic_DNA"/>
</dbReference>
<dbReference type="AlphaFoldDB" id="A0A8E2F8Y2"/>
<dbReference type="Proteomes" id="UP000250140">
    <property type="component" value="Unassembled WGS sequence"/>
</dbReference>
<protein>
    <submittedName>
        <fullName evidence="1">Uncharacterized protein</fullName>
    </submittedName>
</protein>
<reference evidence="1 2" key="1">
    <citation type="journal article" date="2016" name="Nat. Commun.">
        <title>Ectomycorrhizal ecology is imprinted in the genome of the dominant symbiotic fungus Cenococcum geophilum.</title>
        <authorList>
            <consortium name="DOE Joint Genome Institute"/>
            <person name="Peter M."/>
            <person name="Kohler A."/>
            <person name="Ohm R.A."/>
            <person name="Kuo A."/>
            <person name="Krutzmann J."/>
            <person name="Morin E."/>
            <person name="Arend M."/>
            <person name="Barry K.W."/>
            <person name="Binder M."/>
            <person name="Choi C."/>
            <person name="Clum A."/>
            <person name="Copeland A."/>
            <person name="Grisel N."/>
            <person name="Haridas S."/>
            <person name="Kipfer T."/>
            <person name="LaButti K."/>
            <person name="Lindquist E."/>
            <person name="Lipzen A."/>
            <person name="Maire R."/>
            <person name="Meier B."/>
            <person name="Mihaltcheva S."/>
            <person name="Molinier V."/>
            <person name="Murat C."/>
            <person name="Poggeler S."/>
            <person name="Quandt C.A."/>
            <person name="Sperisen C."/>
            <person name="Tritt A."/>
            <person name="Tisserant E."/>
            <person name="Crous P.W."/>
            <person name="Henrissat B."/>
            <person name="Nehls U."/>
            <person name="Egli S."/>
            <person name="Spatafora J.W."/>
            <person name="Grigoriev I.V."/>
            <person name="Martin F.M."/>
        </authorList>
    </citation>
    <scope>NUCLEOTIDE SEQUENCE [LARGE SCALE GENOMIC DNA]</scope>
    <source>
        <strain evidence="1 2">CBS 207.34</strain>
    </source>
</reference>
<organism evidence="1 2">
    <name type="scientific">Glonium stellatum</name>
    <dbReference type="NCBI Taxonomy" id="574774"/>
    <lineage>
        <taxon>Eukaryota</taxon>
        <taxon>Fungi</taxon>
        <taxon>Dikarya</taxon>
        <taxon>Ascomycota</taxon>
        <taxon>Pezizomycotina</taxon>
        <taxon>Dothideomycetes</taxon>
        <taxon>Pleosporomycetidae</taxon>
        <taxon>Gloniales</taxon>
        <taxon>Gloniaceae</taxon>
        <taxon>Glonium</taxon>
    </lineage>
</organism>
<gene>
    <name evidence="1" type="ORF">AOQ84DRAFT_148148</name>
</gene>
<sequence>MSEALPFQALVFQPQHSSSAGPLNLSLRNIRLTKWASARHNYSVSWCSSPIKSSQIGPEEYVKSRFYPFSHFTLSTYRLFRLVYGYADPST</sequence>
<proteinExistence type="predicted"/>
<name>A0A8E2F8Y2_9PEZI</name>
<evidence type="ECO:0000313" key="1">
    <source>
        <dbReference type="EMBL" id="OCL12606.1"/>
    </source>
</evidence>
<keyword evidence="2" id="KW-1185">Reference proteome</keyword>